<keyword evidence="14 16" id="KW-0472">Membrane</keyword>
<evidence type="ECO:0000256" key="14">
    <source>
        <dbReference type="ARBA" id="ARBA00023136"/>
    </source>
</evidence>
<keyword evidence="6 16" id="KW-0812">Transmembrane</keyword>
<protein>
    <recommendedName>
        <fullName evidence="21">Extended synaptotagmin-2</fullName>
    </recommendedName>
</protein>
<dbReference type="GO" id="GO:0008429">
    <property type="term" value="F:phosphatidylethanolamine binding"/>
    <property type="evidence" value="ECO:0007669"/>
    <property type="project" value="TreeGrafter"/>
</dbReference>
<dbReference type="GO" id="GO:0005789">
    <property type="term" value="C:endoplasmic reticulum membrane"/>
    <property type="evidence" value="ECO:0007669"/>
    <property type="project" value="UniProtKB-SubCell"/>
</dbReference>
<evidence type="ECO:0000256" key="12">
    <source>
        <dbReference type="ARBA" id="ARBA00023055"/>
    </source>
</evidence>
<dbReference type="Gene3D" id="2.60.40.150">
    <property type="entry name" value="C2 domain"/>
    <property type="match status" value="3"/>
</dbReference>
<feature type="domain" description="C2" evidence="17">
    <location>
        <begin position="674"/>
        <end position="798"/>
    </location>
</feature>
<comment type="similarity">
    <text evidence="3">Belongs to the extended synaptotagmin family.</text>
</comment>
<evidence type="ECO:0000256" key="4">
    <source>
        <dbReference type="ARBA" id="ARBA00022448"/>
    </source>
</evidence>
<dbReference type="PROSITE" id="PS51847">
    <property type="entry name" value="SMP"/>
    <property type="match status" value="1"/>
</dbReference>
<evidence type="ECO:0000256" key="11">
    <source>
        <dbReference type="ARBA" id="ARBA00022989"/>
    </source>
</evidence>
<evidence type="ECO:0000256" key="6">
    <source>
        <dbReference type="ARBA" id="ARBA00022692"/>
    </source>
</evidence>
<dbReference type="GO" id="GO:0061817">
    <property type="term" value="P:endoplasmic reticulum-plasma membrane tethering"/>
    <property type="evidence" value="ECO:0007669"/>
    <property type="project" value="InterPro"/>
</dbReference>
<dbReference type="Pfam" id="PF00168">
    <property type="entry name" value="C2"/>
    <property type="match status" value="3"/>
</dbReference>
<dbReference type="CDD" id="cd04030">
    <property type="entry name" value="C2C_KIAA1228"/>
    <property type="match status" value="1"/>
</dbReference>
<dbReference type="GO" id="GO:0006869">
    <property type="term" value="P:lipid transport"/>
    <property type="evidence" value="ECO:0007669"/>
    <property type="project" value="UniProtKB-KW"/>
</dbReference>
<dbReference type="EMBL" id="OU963863">
    <property type="protein sequence ID" value="CAH0385308.1"/>
    <property type="molecule type" value="Genomic_DNA"/>
</dbReference>
<keyword evidence="13" id="KW-0446">Lipid-binding</keyword>
<dbReference type="GO" id="GO:0005509">
    <property type="term" value="F:calcium ion binding"/>
    <property type="evidence" value="ECO:0007669"/>
    <property type="project" value="TreeGrafter"/>
</dbReference>
<dbReference type="PANTHER" id="PTHR45761:SF1">
    <property type="entry name" value="EXTENDED SYNAPTOTAGMIN-LIKE PROTEIN 2, ISOFORM C"/>
    <property type="match status" value="1"/>
</dbReference>
<feature type="domain" description="SMP-LTD" evidence="18">
    <location>
        <begin position="104"/>
        <end position="283"/>
    </location>
</feature>
<feature type="compositionally biased region" description="Low complexity" evidence="15">
    <location>
        <begin position="584"/>
        <end position="600"/>
    </location>
</feature>
<dbReference type="InterPro" id="IPR037749">
    <property type="entry name" value="Ext_Synaptotagmin_C2B"/>
</dbReference>
<dbReference type="SMART" id="SM00239">
    <property type="entry name" value="C2"/>
    <property type="match status" value="3"/>
</dbReference>
<keyword evidence="11 16" id="KW-1133">Transmembrane helix</keyword>
<dbReference type="GO" id="GO:0035091">
    <property type="term" value="F:phosphatidylinositol binding"/>
    <property type="evidence" value="ECO:0007669"/>
    <property type="project" value="TreeGrafter"/>
</dbReference>
<feature type="region of interest" description="Disordered" evidence="15">
    <location>
        <begin position="579"/>
        <end position="600"/>
    </location>
</feature>
<evidence type="ECO:0000256" key="16">
    <source>
        <dbReference type="SAM" id="Phobius"/>
    </source>
</evidence>
<proteinExistence type="inferred from homology"/>
<dbReference type="PROSITE" id="PS50004">
    <property type="entry name" value="C2"/>
    <property type="match status" value="3"/>
</dbReference>
<dbReference type="FunFam" id="2.60.40.150:FF:000158">
    <property type="entry name" value="extended synaptotagmin-2 isoform X4"/>
    <property type="match status" value="1"/>
</dbReference>
<feature type="domain" description="C2" evidence="17">
    <location>
        <begin position="429"/>
        <end position="549"/>
    </location>
</feature>
<dbReference type="GO" id="GO:0005886">
    <property type="term" value="C:plasma membrane"/>
    <property type="evidence" value="ECO:0007669"/>
    <property type="project" value="UniProtKB-SubCell"/>
</dbReference>
<dbReference type="InterPro" id="IPR035892">
    <property type="entry name" value="C2_domain_sf"/>
</dbReference>
<evidence type="ECO:0000256" key="2">
    <source>
        <dbReference type="ARBA" id="ARBA00004477"/>
    </source>
</evidence>
<evidence type="ECO:0000259" key="17">
    <source>
        <dbReference type="PROSITE" id="PS50004"/>
    </source>
</evidence>
<dbReference type="Proteomes" id="UP001152759">
    <property type="component" value="Chromosome 2"/>
</dbReference>
<evidence type="ECO:0000256" key="5">
    <source>
        <dbReference type="ARBA" id="ARBA00022475"/>
    </source>
</evidence>
<keyword evidence="7" id="KW-0479">Metal-binding</keyword>
<keyword evidence="5" id="KW-1003">Cell membrane</keyword>
<keyword evidence="4" id="KW-0813">Transport</keyword>
<accession>A0A9P0A6U9</accession>
<evidence type="ECO:0000256" key="3">
    <source>
        <dbReference type="ARBA" id="ARBA00005867"/>
    </source>
</evidence>
<keyword evidence="10" id="KW-0106">Calcium</keyword>
<dbReference type="CDD" id="cd08391">
    <property type="entry name" value="C2A_C2C_Synaptotagmin_like"/>
    <property type="match status" value="1"/>
</dbReference>
<keyword evidence="8" id="KW-0677">Repeat</keyword>
<evidence type="ECO:0000313" key="20">
    <source>
        <dbReference type="Proteomes" id="UP001152759"/>
    </source>
</evidence>
<dbReference type="InterPro" id="IPR031468">
    <property type="entry name" value="SMP_LBD"/>
</dbReference>
<evidence type="ECO:0000256" key="15">
    <source>
        <dbReference type="SAM" id="MobiDB-lite"/>
    </source>
</evidence>
<feature type="domain" description="C2" evidence="17">
    <location>
        <begin position="281"/>
        <end position="402"/>
    </location>
</feature>
<dbReference type="PANTHER" id="PTHR45761">
    <property type="entry name" value="EXTENDED SYNAPTOTAGMIN-LIKE PROTEIN 2, ISOFORM C"/>
    <property type="match status" value="1"/>
</dbReference>
<keyword evidence="20" id="KW-1185">Reference proteome</keyword>
<reference evidence="19" key="1">
    <citation type="submission" date="2021-12" db="EMBL/GenBank/DDBJ databases">
        <authorList>
            <person name="King R."/>
        </authorList>
    </citation>
    <scope>NUCLEOTIDE SEQUENCE</scope>
</reference>
<dbReference type="InterPro" id="IPR051634">
    <property type="entry name" value="Extended_Synaptotagmin"/>
</dbReference>
<evidence type="ECO:0000313" key="19">
    <source>
        <dbReference type="EMBL" id="CAH0385308.1"/>
    </source>
</evidence>
<keyword evidence="12" id="KW-0445">Lipid transport</keyword>
<sequence length="808" mass="89960">MADSPKEEVSQIVPKKTNARTSIIHLITSFFRKLGTAGAIYLLGYFELSIAWLAAPVILSVLRDEWKKESEAKRINAQIAATSNEKDLVLAKLDDLPAWVFFPDVERAEWLNVILKQMWPNINHYMYNLIKDTIEPSIRENLVQYKLKNFQFGKIRLGAIPPRIGGIKVYEKHVARDEIIMDMEISYAGDCDISFTVSGVSGGIKDFQIHGMMRVIMKPLIPTIPLVGGVQMFFLNNPTLDFNLVGALDMLDAPGLSDMLHRIVVEQIGAMMVLPNKLPIILSTTVPSQTLKTPQPEGVLRIHVVEGKHLMAKDMKMVGKNTSDPYVILTLGAQTYRTPTIDSTLDPKWDYWCEMVVYSSRGQELALQLYDEDKLKKKDSSLGKATVDIHNVVKKGGVDSWVTLEEATHGMVHLRLSWLTITKDTKLLATALAETQLLRVTSMSSALLTVYVDSAKNLPNARTQSKPDPYVSLNVGNKVVKTNVQYRTDCPVFEQGFTLLVGNPETDSLRVKIFDQKTEGEIGRLDYTLEQLLEKKDLEISSEPFTLQKAGSDSKIILSMQLRILKTSEMAPQPAITRTASQMSRNRSIGSRTSSSSSMSVILPGGGGGNAGGGDTVKSTVPEETEDKIDSANGELKPVTENMTIGTPPYAVKSAPYELHQRSPSVTGSMGLSKLGQIYITLRYSVQRQRLIVVIHKIANLPKKDPSNIPDPYVKLYLLPERSKETKRKTETIKDDCNPIYEESFEYTVSQGVLSSKQLEVTVVNQHNWYSAGSPVIGQVIIDLDQVDPNGEDLTDWFDLQHESTSKD</sequence>
<evidence type="ECO:0000256" key="8">
    <source>
        <dbReference type="ARBA" id="ARBA00022737"/>
    </source>
</evidence>
<evidence type="ECO:0000256" key="1">
    <source>
        <dbReference type="ARBA" id="ARBA00004202"/>
    </source>
</evidence>
<dbReference type="CDD" id="cd21670">
    <property type="entry name" value="SMP_ESyt"/>
    <property type="match status" value="1"/>
</dbReference>
<evidence type="ECO:0000256" key="7">
    <source>
        <dbReference type="ARBA" id="ARBA00022723"/>
    </source>
</evidence>
<evidence type="ECO:0000256" key="9">
    <source>
        <dbReference type="ARBA" id="ARBA00022824"/>
    </source>
</evidence>
<evidence type="ECO:0000256" key="10">
    <source>
        <dbReference type="ARBA" id="ARBA00022837"/>
    </source>
</evidence>
<dbReference type="GO" id="GO:0031210">
    <property type="term" value="F:phosphatidylcholine binding"/>
    <property type="evidence" value="ECO:0007669"/>
    <property type="project" value="TreeGrafter"/>
</dbReference>
<comment type="subcellular location">
    <subcellularLocation>
        <location evidence="1">Cell membrane</location>
        <topology evidence="1">Peripheral membrane protein</topology>
    </subcellularLocation>
    <subcellularLocation>
        <location evidence="2">Endoplasmic reticulum membrane</location>
        <topology evidence="2">Multi-pass membrane protein</topology>
    </subcellularLocation>
</comment>
<feature type="transmembrane region" description="Helical" evidence="16">
    <location>
        <begin position="39"/>
        <end position="62"/>
    </location>
</feature>
<dbReference type="InterPro" id="IPR037733">
    <property type="entry name" value="Ext_Synaptotagmin_C2A"/>
</dbReference>
<dbReference type="GO" id="GO:0005544">
    <property type="term" value="F:calcium-dependent phospholipid binding"/>
    <property type="evidence" value="ECO:0007669"/>
    <property type="project" value="TreeGrafter"/>
</dbReference>
<dbReference type="InterPro" id="IPR039010">
    <property type="entry name" value="Synaptotagmin_SMP"/>
</dbReference>
<dbReference type="KEGG" id="btab:109034250"/>
<dbReference type="InterPro" id="IPR037752">
    <property type="entry name" value="C2C_KIAA1228"/>
</dbReference>
<dbReference type="Pfam" id="PF17047">
    <property type="entry name" value="SMP_LBD"/>
    <property type="match status" value="1"/>
</dbReference>
<dbReference type="FunFam" id="2.60.40.150:FF:000155">
    <property type="entry name" value="extended synaptotagmin-2 isoform X1"/>
    <property type="match status" value="1"/>
</dbReference>
<dbReference type="FunFam" id="2.60.40.150:FF:000093">
    <property type="entry name" value="Extended synaptotagmin 3"/>
    <property type="match status" value="1"/>
</dbReference>
<dbReference type="AlphaFoldDB" id="A0A9P0A6U9"/>
<evidence type="ECO:0000259" key="18">
    <source>
        <dbReference type="PROSITE" id="PS51847"/>
    </source>
</evidence>
<dbReference type="CDD" id="cd04050">
    <property type="entry name" value="C2B_Synaptotagmin-like"/>
    <property type="match status" value="1"/>
</dbReference>
<keyword evidence="9" id="KW-0256">Endoplasmic reticulum</keyword>
<evidence type="ECO:0008006" key="21">
    <source>
        <dbReference type="Google" id="ProtNLM"/>
    </source>
</evidence>
<evidence type="ECO:0000256" key="13">
    <source>
        <dbReference type="ARBA" id="ARBA00023121"/>
    </source>
</evidence>
<organism evidence="19 20">
    <name type="scientific">Bemisia tabaci</name>
    <name type="common">Sweetpotato whitefly</name>
    <name type="synonym">Aleurodes tabaci</name>
    <dbReference type="NCBI Taxonomy" id="7038"/>
    <lineage>
        <taxon>Eukaryota</taxon>
        <taxon>Metazoa</taxon>
        <taxon>Ecdysozoa</taxon>
        <taxon>Arthropoda</taxon>
        <taxon>Hexapoda</taxon>
        <taxon>Insecta</taxon>
        <taxon>Pterygota</taxon>
        <taxon>Neoptera</taxon>
        <taxon>Paraneoptera</taxon>
        <taxon>Hemiptera</taxon>
        <taxon>Sternorrhyncha</taxon>
        <taxon>Aleyrodoidea</taxon>
        <taxon>Aleyrodidae</taxon>
        <taxon>Aleyrodinae</taxon>
        <taxon>Bemisia</taxon>
    </lineage>
</organism>
<dbReference type="InterPro" id="IPR000008">
    <property type="entry name" value="C2_dom"/>
</dbReference>
<name>A0A9P0A6U9_BEMTA</name>
<gene>
    <name evidence="19" type="ORF">BEMITA_LOCUS4548</name>
</gene>
<dbReference type="SUPFAM" id="SSF49562">
    <property type="entry name" value="C2 domain (Calcium/lipid-binding domain, CaLB)"/>
    <property type="match status" value="3"/>
</dbReference>